<gene>
    <name evidence="1" type="ORF">ElP_35610</name>
</gene>
<dbReference type="Proteomes" id="UP000317835">
    <property type="component" value="Chromosome"/>
</dbReference>
<evidence type="ECO:0008006" key="3">
    <source>
        <dbReference type="Google" id="ProtNLM"/>
    </source>
</evidence>
<evidence type="ECO:0000313" key="1">
    <source>
        <dbReference type="EMBL" id="QDV35657.1"/>
    </source>
</evidence>
<proteinExistence type="predicted"/>
<accession>A0A518H4C1</accession>
<evidence type="ECO:0000313" key="2">
    <source>
        <dbReference type="Proteomes" id="UP000317835"/>
    </source>
</evidence>
<reference evidence="1 2" key="1">
    <citation type="submission" date="2019-02" db="EMBL/GenBank/DDBJ databases">
        <title>Deep-cultivation of Planctomycetes and their phenomic and genomic characterization uncovers novel biology.</title>
        <authorList>
            <person name="Wiegand S."/>
            <person name="Jogler M."/>
            <person name="Boedeker C."/>
            <person name="Pinto D."/>
            <person name="Vollmers J."/>
            <person name="Rivas-Marin E."/>
            <person name="Kohn T."/>
            <person name="Peeters S.H."/>
            <person name="Heuer A."/>
            <person name="Rast P."/>
            <person name="Oberbeckmann S."/>
            <person name="Bunk B."/>
            <person name="Jeske O."/>
            <person name="Meyerdierks A."/>
            <person name="Storesund J.E."/>
            <person name="Kallscheuer N."/>
            <person name="Luecker S."/>
            <person name="Lage O.M."/>
            <person name="Pohl T."/>
            <person name="Merkel B.J."/>
            <person name="Hornburger P."/>
            <person name="Mueller R.-W."/>
            <person name="Bruemmer F."/>
            <person name="Labrenz M."/>
            <person name="Spormann A.M."/>
            <person name="Op den Camp H."/>
            <person name="Overmann J."/>
            <person name="Amann R."/>
            <person name="Jetten M.S.M."/>
            <person name="Mascher T."/>
            <person name="Medema M.H."/>
            <person name="Devos D.P."/>
            <person name="Kaster A.-K."/>
            <person name="Ovreas L."/>
            <person name="Rohde M."/>
            <person name="Galperin M.Y."/>
            <person name="Jogler C."/>
        </authorList>
    </citation>
    <scope>NUCLEOTIDE SEQUENCE [LARGE SCALE GENOMIC DNA]</scope>
    <source>
        <strain evidence="1 2">ElP</strain>
    </source>
</reference>
<dbReference type="EMBL" id="CP036426">
    <property type="protein sequence ID" value="QDV35657.1"/>
    <property type="molecule type" value="Genomic_DNA"/>
</dbReference>
<organism evidence="1 2">
    <name type="scientific">Tautonia plasticadhaerens</name>
    <dbReference type="NCBI Taxonomy" id="2527974"/>
    <lineage>
        <taxon>Bacteria</taxon>
        <taxon>Pseudomonadati</taxon>
        <taxon>Planctomycetota</taxon>
        <taxon>Planctomycetia</taxon>
        <taxon>Isosphaerales</taxon>
        <taxon>Isosphaeraceae</taxon>
        <taxon>Tautonia</taxon>
    </lineage>
</organism>
<dbReference type="KEGG" id="tpla:ElP_35610"/>
<dbReference type="AlphaFoldDB" id="A0A518H4C1"/>
<name>A0A518H4C1_9BACT</name>
<keyword evidence="2" id="KW-1185">Reference proteome</keyword>
<protein>
    <recommendedName>
        <fullName evidence="3">DUF927 domain-containing protein</fullName>
    </recommendedName>
</protein>
<sequence>MDTVNSDRNASTPATFTVGGRMGLQPPTGGRLDWRIEDGAKANYDRLGRRLARCEDLYRDGTDGHGLIQVLSGGKSRRITKASELAPILADRISMIVTRNGKVTSELPPAAHLNAMLRSEVFLMKFRPVDEVAGTPYYLDDFRLARPGYHDGGPGKRVLSVGPEPRIGEGLEAINAFLDVMEFSTAADRTNAVAAALTVMLRHHFPGEKPLVLITATKSHAGKGTITEFVRGMASKADLLYESIDWPMQSQFHRQLGLDPDLGVVVIDNVRLDSAGGRGGFIRSAFIESFVTNAEVMLAAPGAGAAVVRPNTFVVVLNTNDGSLSQDLLNRALPIHLTPRGSIQDRRSPIGNPKLEFLPRNRHRIEAELRGLIERWRAAGCPLDDSVRHSMTPWAKAIGGILRLGGFADFLGNQQARKVADDPLRRAVGLLGAARPGKALRPSDWANITVRQGLVRTLIPSNERDSEKGRERAIGVVLKPLIGETFQVETETKRLRLRLGGGLRRWVPGKNPHVRYCFEVIEEESLEADAH</sequence>